<evidence type="ECO:0000313" key="2">
    <source>
        <dbReference type="EMBL" id="EHK54809.1"/>
    </source>
</evidence>
<feature type="transmembrane region" description="Helical" evidence="1">
    <location>
        <begin position="151"/>
        <end position="170"/>
    </location>
</feature>
<keyword evidence="2" id="KW-0503">Monooxygenase</keyword>
<gene>
    <name evidence="2" type="ORF">MAXJ12_23327</name>
</gene>
<feature type="transmembrane region" description="Helical" evidence="1">
    <location>
        <begin position="12"/>
        <end position="33"/>
    </location>
</feature>
<reference evidence="2 3" key="1">
    <citation type="journal article" date="2012" name="J. Bacteriol.">
        <title>Draft Genome Sequence of Mesorhizobium alhagi CCNWXJ12-2T, a Novel Salt-Resistant Species Isolated from the Desert of Northwestern China.</title>
        <authorList>
            <person name="Zhou M."/>
            <person name="Chen W."/>
            <person name="Chen H."/>
            <person name="Wei G."/>
        </authorList>
    </citation>
    <scope>NUCLEOTIDE SEQUENCE [LARGE SCALE GENOMIC DNA]</scope>
    <source>
        <strain evidence="2 3">CCNWXJ12-2</strain>
    </source>
</reference>
<name>H0HWW4_9HYPH</name>
<keyword evidence="3" id="KW-1185">Reference proteome</keyword>
<evidence type="ECO:0000313" key="3">
    <source>
        <dbReference type="Proteomes" id="UP000003250"/>
    </source>
</evidence>
<evidence type="ECO:0000256" key="1">
    <source>
        <dbReference type="SAM" id="Phobius"/>
    </source>
</evidence>
<feature type="transmembrane region" description="Helical" evidence="1">
    <location>
        <begin position="329"/>
        <end position="352"/>
    </location>
</feature>
<keyword evidence="1" id="KW-1133">Transmembrane helix</keyword>
<dbReference type="AlphaFoldDB" id="H0HWW4"/>
<feature type="transmembrane region" description="Helical" evidence="1">
    <location>
        <begin position="191"/>
        <end position="209"/>
    </location>
</feature>
<dbReference type="PANTHER" id="PTHR38457:SF1">
    <property type="entry name" value="REGULATOR ABRB-RELATED"/>
    <property type="match status" value="1"/>
</dbReference>
<feature type="transmembrane region" description="Helical" evidence="1">
    <location>
        <begin position="215"/>
        <end position="232"/>
    </location>
</feature>
<dbReference type="PATRIC" id="fig|1107882.3.peg.4545"/>
<keyword evidence="2" id="KW-0560">Oxidoreductase</keyword>
<dbReference type="RefSeq" id="WP_008838255.1">
    <property type="nucleotide sequence ID" value="NZ_AHAM01000189.1"/>
</dbReference>
<dbReference type="GO" id="GO:0016020">
    <property type="term" value="C:membrane"/>
    <property type="evidence" value="ECO:0007669"/>
    <property type="project" value="InterPro"/>
</dbReference>
<dbReference type="GO" id="GO:0010468">
    <property type="term" value="P:regulation of gene expression"/>
    <property type="evidence" value="ECO:0007669"/>
    <property type="project" value="InterPro"/>
</dbReference>
<dbReference type="InterPro" id="IPR017516">
    <property type="entry name" value="AbrB_dup"/>
</dbReference>
<dbReference type="EMBL" id="AHAM01000189">
    <property type="protein sequence ID" value="EHK54809.1"/>
    <property type="molecule type" value="Genomic_DNA"/>
</dbReference>
<sequence length="355" mass="37699">MLKRPRIAGPRQYLIDGLIPALAVGVIGAIAFYLVHLPLPFVLGPMYACLLVNLAYPRLTSPSWTRPPVVALIGVMLGTTFKPELLERLDIWATPLAGLLVVVATIVTVNYLYYHSVAKFDKATAFYSSSPGGLTEMVILGGLGGGKETDIALAHSSRILLVVMLLPWVIRYVLDIPFSGRTISGPSIAQMDIATLCLILAFAVAGTYLGKALKFPAYAFVGPMIVSALFHLSGMSDFSVPSEFVISAQVVLGVSVGVGFVGVPPRLVGQALLFGLGSSLMMVLIALFGAYVVSRISPFDVSALLLAFAPGGFPEMSLIAYAMGVDVALVAALHVVRIAIVLLFVPMVYRVFVAD</sequence>
<protein>
    <submittedName>
        <fullName evidence="2">Monooxygenase</fullName>
    </submittedName>
</protein>
<keyword evidence="1" id="KW-0472">Membrane</keyword>
<dbReference type="PIRSF" id="PIRSF038991">
    <property type="entry name" value="Protein_AbrB"/>
    <property type="match status" value="1"/>
</dbReference>
<feature type="transmembrane region" description="Helical" evidence="1">
    <location>
        <begin position="269"/>
        <end position="291"/>
    </location>
</feature>
<keyword evidence="1" id="KW-0812">Transmembrane</keyword>
<dbReference type="PANTHER" id="PTHR38457">
    <property type="entry name" value="REGULATOR ABRB-RELATED"/>
    <property type="match status" value="1"/>
</dbReference>
<feature type="transmembrane region" description="Helical" evidence="1">
    <location>
        <begin position="91"/>
        <end position="113"/>
    </location>
</feature>
<feature type="transmembrane region" description="Helical" evidence="1">
    <location>
        <begin position="244"/>
        <end position="263"/>
    </location>
</feature>
<proteinExistence type="predicted"/>
<organism evidence="2 3">
    <name type="scientific">Mesorhizobium alhagi CCNWXJ12-2</name>
    <dbReference type="NCBI Taxonomy" id="1107882"/>
    <lineage>
        <taxon>Bacteria</taxon>
        <taxon>Pseudomonadati</taxon>
        <taxon>Pseudomonadota</taxon>
        <taxon>Alphaproteobacteria</taxon>
        <taxon>Hyphomicrobiales</taxon>
        <taxon>Phyllobacteriaceae</taxon>
        <taxon>Allomesorhizobium</taxon>
    </lineage>
</organism>
<dbReference type="InterPro" id="IPR007820">
    <property type="entry name" value="AbrB_fam"/>
</dbReference>
<accession>H0HWW4</accession>
<dbReference type="OrthoDB" id="7157734at2"/>
<dbReference type="NCBIfam" id="TIGR03082">
    <property type="entry name" value="Gneg_AbrB_dup"/>
    <property type="match status" value="1"/>
</dbReference>
<feature type="transmembrane region" description="Helical" evidence="1">
    <location>
        <begin position="303"/>
        <end position="323"/>
    </location>
</feature>
<dbReference type="Proteomes" id="UP000003250">
    <property type="component" value="Unassembled WGS sequence"/>
</dbReference>
<dbReference type="GO" id="GO:0004497">
    <property type="term" value="F:monooxygenase activity"/>
    <property type="evidence" value="ECO:0007669"/>
    <property type="project" value="UniProtKB-KW"/>
</dbReference>
<dbReference type="Pfam" id="PF05145">
    <property type="entry name" value="AbrB"/>
    <property type="match status" value="1"/>
</dbReference>